<name>A0A8X7NJ56_CANPA</name>
<evidence type="ECO:0000313" key="2">
    <source>
        <dbReference type="EMBL" id="KAF6047113.1"/>
    </source>
</evidence>
<keyword evidence="2" id="KW-0472">Membrane</keyword>
<dbReference type="AlphaFoldDB" id="A0A8X7NJ56"/>
<feature type="compositionally biased region" description="Polar residues" evidence="1">
    <location>
        <begin position="109"/>
        <end position="118"/>
    </location>
</feature>
<feature type="region of interest" description="Disordered" evidence="1">
    <location>
        <begin position="50"/>
        <end position="118"/>
    </location>
</feature>
<evidence type="ECO:0000313" key="3">
    <source>
        <dbReference type="Proteomes" id="UP000590412"/>
    </source>
</evidence>
<keyword evidence="2" id="KW-0812">Transmembrane</keyword>
<sequence length="344" mass="40260">MPGKQVYQCSGTTQKGERCKRTVKVDHGFCSYHISQASTLSKHDNHKIQQALEPSGRKTVKETRPPKRAGESNFTRDSFTIPGQFETPRSNRHKHIKTRTPTAPKGHTPQPNRPQTINYDTFADSKTYFDKAVGEGYIYIYTMQNFLDPPKGWTFKVKNIPNTSPRKKDKWIKFKSRRSPYILVKIGMTTQSPNVRIKQWENKCKHKLVNLGPQNKHLVEPHLHWWQKFLCVSKYDDDDDKWMKLTQFKKDGFYCKENVGVVETTIHQLLRKKYGRGDVYCSGCIADEALIKNKEKDKVPLQNNYNVHVEWFLIPKEDLQYVYMKIDHICRDAFSGRVMKNLNF</sequence>
<dbReference type="PANTHER" id="PTHR28094">
    <property type="entry name" value="MEIOTICALLY UP-REGULATED GENE 113 PROTEIN"/>
    <property type="match status" value="1"/>
</dbReference>
<reference evidence="2" key="1">
    <citation type="submission" date="2020-03" db="EMBL/GenBank/DDBJ databases">
        <title>FDA dAtabase for Regulatory Grade micrObial Sequences (FDA-ARGOS): Supporting development and validation of Infectious Disease Dx tests.</title>
        <authorList>
            <person name="Campos J."/>
            <person name="Goldberg B."/>
            <person name="Tallon L."/>
            <person name="Sadzewicz L."/>
            <person name="Vavikolanu K."/>
            <person name="Mehta A."/>
            <person name="Aluvathingal J."/>
            <person name="Nadendla S."/>
            <person name="Nandy P."/>
            <person name="Geyer C."/>
            <person name="Yan Y."/>
            <person name="Sichtig H."/>
        </authorList>
    </citation>
    <scope>NUCLEOTIDE SEQUENCE [LARGE SCALE GENOMIC DNA]</scope>
    <source>
        <strain evidence="2">FDAARGOS_652</strain>
    </source>
</reference>
<dbReference type="InterPro" id="IPR053006">
    <property type="entry name" value="Meiosis_regulatory"/>
</dbReference>
<feature type="compositionally biased region" description="Basic and acidic residues" evidence="1">
    <location>
        <begin position="55"/>
        <end position="70"/>
    </location>
</feature>
<dbReference type="EMBL" id="JABWAB010000007">
    <property type="protein sequence ID" value="KAF6047113.1"/>
    <property type="molecule type" value="Genomic_DNA"/>
</dbReference>
<dbReference type="OrthoDB" id="4074785at2759"/>
<dbReference type="PANTHER" id="PTHR28094:SF1">
    <property type="entry name" value="MEIOTICALLY UP-REGULATED GENE 113 PROTEIN"/>
    <property type="match status" value="1"/>
</dbReference>
<gene>
    <name evidence="2" type="ORF">FOB60_004649</name>
</gene>
<protein>
    <submittedName>
        <fullName evidence="2">Transmembrane protein</fullName>
    </submittedName>
</protein>
<comment type="caution">
    <text evidence="2">The sequence shown here is derived from an EMBL/GenBank/DDBJ whole genome shotgun (WGS) entry which is preliminary data.</text>
</comment>
<proteinExistence type="predicted"/>
<dbReference type="Proteomes" id="UP000590412">
    <property type="component" value="Unassembled WGS sequence"/>
</dbReference>
<organism evidence="2 3">
    <name type="scientific">Candida parapsilosis</name>
    <name type="common">Yeast</name>
    <dbReference type="NCBI Taxonomy" id="5480"/>
    <lineage>
        <taxon>Eukaryota</taxon>
        <taxon>Fungi</taxon>
        <taxon>Dikarya</taxon>
        <taxon>Ascomycota</taxon>
        <taxon>Saccharomycotina</taxon>
        <taxon>Pichiomycetes</taxon>
        <taxon>Debaryomycetaceae</taxon>
        <taxon>Candida/Lodderomyces clade</taxon>
        <taxon>Candida</taxon>
    </lineage>
</organism>
<accession>A0A8X7NJ56</accession>
<evidence type="ECO:0000256" key="1">
    <source>
        <dbReference type="SAM" id="MobiDB-lite"/>
    </source>
</evidence>